<evidence type="ECO:0000313" key="2">
    <source>
        <dbReference type="EMBL" id="AGL00602.1"/>
    </source>
</evidence>
<name>R4KG13_9FIRM</name>
<feature type="coiled-coil region" evidence="1">
    <location>
        <begin position="30"/>
        <end position="57"/>
    </location>
</feature>
<reference evidence="2 3" key="1">
    <citation type="submission" date="2012-01" db="EMBL/GenBank/DDBJ databases">
        <title>Complete sequence of Desulfotomaculum gibsoniae DSM 7213.</title>
        <authorList>
            <consortium name="US DOE Joint Genome Institute"/>
            <person name="Lucas S."/>
            <person name="Han J."/>
            <person name="Lapidus A."/>
            <person name="Cheng J.-F."/>
            <person name="Goodwin L."/>
            <person name="Pitluck S."/>
            <person name="Peters L."/>
            <person name="Ovchinnikova G."/>
            <person name="Teshima H."/>
            <person name="Detter J.C."/>
            <person name="Han C."/>
            <person name="Tapia R."/>
            <person name="Land M."/>
            <person name="Hauser L."/>
            <person name="Kyrpides N."/>
            <person name="Ivanova N."/>
            <person name="Pagani I."/>
            <person name="Parshina S."/>
            <person name="Plugge C."/>
            <person name="Muyzer G."/>
            <person name="Kuever J."/>
            <person name="Ivanova A."/>
            <person name="Nazina T."/>
            <person name="Klenk H.-P."/>
            <person name="Brambilla E."/>
            <person name="Spring S."/>
            <person name="Stams A.F."/>
            <person name="Woyke T."/>
        </authorList>
    </citation>
    <scope>NUCLEOTIDE SEQUENCE [LARGE SCALE GENOMIC DNA]</scope>
    <source>
        <strain evidence="2 3">DSM 7213</strain>
    </source>
</reference>
<evidence type="ECO:0000256" key="1">
    <source>
        <dbReference type="SAM" id="Coils"/>
    </source>
</evidence>
<proteinExistence type="predicted"/>
<dbReference type="KEGG" id="dgi:Desgi_1074"/>
<sequence length="65" mass="7348">MNEADMLFDAAEFEKMTAATFARLAADAGSEDLRQKLLQHQNTIQQHQRQFADLMAQKAGQRNPV</sequence>
<dbReference type="InterPro" id="IPR012851">
    <property type="entry name" value="Spore_coat_CotF-like"/>
</dbReference>
<dbReference type="EMBL" id="CP003273">
    <property type="protein sequence ID" value="AGL00602.1"/>
    <property type="molecule type" value="Genomic_DNA"/>
</dbReference>
<organism evidence="2 3">
    <name type="scientific">Desulfoscipio gibsoniae DSM 7213</name>
    <dbReference type="NCBI Taxonomy" id="767817"/>
    <lineage>
        <taxon>Bacteria</taxon>
        <taxon>Bacillati</taxon>
        <taxon>Bacillota</taxon>
        <taxon>Clostridia</taxon>
        <taxon>Eubacteriales</taxon>
        <taxon>Desulfallaceae</taxon>
        <taxon>Desulfoscipio</taxon>
    </lineage>
</organism>
<dbReference type="STRING" id="767817.Desgi_1074"/>
<gene>
    <name evidence="2" type="ORF">Desgi_1074</name>
</gene>
<accession>R4KG13</accession>
<keyword evidence="3" id="KW-1185">Reference proteome</keyword>
<evidence type="ECO:0000313" key="3">
    <source>
        <dbReference type="Proteomes" id="UP000013520"/>
    </source>
</evidence>
<protein>
    <submittedName>
        <fullName evidence="2">Uncharacterized protein</fullName>
    </submittedName>
</protein>
<keyword evidence="1" id="KW-0175">Coiled coil</keyword>
<dbReference type="Proteomes" id="UP000013520">
    <property type="component" value="Chromosome"/>
</dbReference>
<dbReference type="AlphaFoldDB" id="R4KG13"/>
<dbReference type="HOGENOM" id="CLU_2842588_0_0_9"/>
<dbReference type="RefSeq" id="WP_006521266.1">
    <property type="nucleotide sequence ID" value="NC_021184.1"/>
</dbReference>
<dbReference type="Pfam" id="PF07875">
    <property type="entry name" value="Coat_F"/>
    <property type="match status" value="1"/>
</dbReference>